<proteinExistence type="predicted"/>
<reference evidence="1" key="1">
    <citation type="submission" date="2022-05" db="EMBL/GenBank/DDBJ databases">
        <title>Comparative Genomics of Spacecraft Associated Microbes.</title>
        <authorList>
            <person name="Tran M.T."/>
            <person name="Wright A."/>
            <person name="Seuylemezian A."/>
            <person name="Eisen J."/>
            <person name="Coil D."/>
        </authorList>
    </citation>
    <scope>NUCLEOTIDE SEQUENCE</scope>
    <source>
        <strain evidence="1">FAIRING 10M-2.2</strain>
    </source>
</reference>
<comment type="caution">
    <text evidence="1">The sequence shown here is derived from an EMBL/GenBank/DDBJ whole genome shotgun (WGS) entry which is preliminary data.</text>
</comment>
<evidence type="ECO:0000313" key="1">
    <source>
        <dbReference type="EMBL" id="MCM3738518.1"/>
    </source>
</evidence>
<gene>
    <name evidence="1" type="ORF">M3215_22760</name>
</gene>
<keyword evidence="2" id="KW-1185">Reference proteome</keyword>
<dbReference type="Proteomes" id="UP001202289">
    <property type="component" value="Unassembled WGS sequence"/>
</dbReference>
<organism evidence="1 2">
    <name type="scientific">Bacillus cytotoxicus</name>
    <dbReference type="NCBI Taxonomy" id="580165"/>
    <lineage>
        <taxon>Bacteria</taxon>
        <taxon>Bacillati</taxon>
        <taxon>Bacillota</taxon>
        <taxon>Bacilli</taxon>
        <taxon>Bacillales</taxon>
        <taxon>Bacillaceae</taxon>
        <taxon>Bacillus</taxon>
        <taxon>Bacillus cereus group</taxon>
    </lineage>
</organism>
<name>A0ACC6ADT9_9BACI</name>
<accession>A0ACC6ADT9</accession>
<sequence length="59" mass="7042">MSDIKFNYDPEHWIEVRTGQNCVWCGKRLESSDVSLNWCDPVCHECDYFDENEKNKVDI</sequence>
<evidence type="ECO:0000313" key="2">
    <source>
        <dbReference type="Proteomes" id="UP001202289"/>
    </source>
</evidence>
<protein>
    <submittedName>
        <fullName evidence="1">Uncharacterized protein</fullName>
    </submittedName>
</protein>
<dbReference type="EMBL" id="JAMBOP010000049">
    <property type="protein sequence ID" value="MCM3738518.1"/>
    <property type="molecule type" value="Genomic_DNA"/>
</dbReference>